<reference evidence="1" key="2">
    <citation type="submission" date="2022-09" db="EMBL/GenBank/DDBJ databases">
        <authorList>
            <person name="Sun Q."/>
            <person name="Ohkuma M."/>
        </authorList>
    </citation>
    <scope>NUCLEOTIDE SEQUENCE</scope>
    <source>
        <strain evidence="1">JCM 13583</strain>
    </source>
</reference>
<reference evidence="1" key="1">
    <citation type="journal article" date="2014" name="Int. J. Syst. Evol. Microbiol.">
        <title>Complete genome sequence of Corynebacterium casei LMG S-19264T (=DSM 44701T), isolated from a smear-ripened cheese.</title>
        <authorList>
            <consortium name="US DOE Joint Genome Institute (JGI-PGF)"/>
            <person name="Walter F."/>
            <person name="Albersmeier A."/>
            <person name="Kalinowski J."/>
            <person name="Ruckert C."/>
        </authorList>
    </citation>
    <scope>NUCLEOTIDE SEQUENCE</scope>
    <source>
        <strain evidence="1">JCM 13583</strain>
    </source>
</reference>
<dbReference type="AlphaFoldDB" id="A0AA37BQM8"/>
<comment type="caution">
    <text evidence="1">The sequence shown here is derived from an EMBL/GenBank/DDBJ whole genome shotgun (WGS) entry which is preliminary data.</text>
</comment>
<evidence type="ECO:0000313" key="1">
    <source>
        <dbReference type="EMBL" id="GGM70941.1"/>
    </source>
</evidence>
<organism evidence="1 2">
    <name type="scientific">Thermogymnomonas acidicola</name>
    <dbReference type="NCBI Taxonomy" id="399579"/>
    <lineage>
        <taxon>Archaea</taxon>
        <taxon>Methanobacteriati</taxon>
        <taxon>Thermoplasmatota</taxon>
        <taxon>Thermoplasmata</taxon>
        <taxon>Thermoplasmatales</taxon>
        <taxon>Thermogymnomonas</taxon>
    </lineage>
</organism>
<keyword evidence="2" id="KW-1185">Reference proteome</keyword>
<gene>
    <name evidence="1" type="ORF">GCM10007108_06240</name>
</gene>
<dbReference type="Proteomes" id="UP000632195">
    <property type="component" value="Unassembled WGS sequence"/>
</dbReference>
<sequence>MIAVIPVKWSSRLPGKHMLPLRGRPIVEIVYRKVSDLMDCVVLSKYEVSVPYEKDRSENILDLVSRLMEEYSDGFMLIGGDMPFFLREDIATILRAGQGTGASPTTPVGPEPMFTLYRPCALKVRRLSDYIVGCRYRQVSASSLSPLALFNVNTPEDYLRARAISSERPDLIL</sequence>
<evidence type="ECO:0000313" key="2">
    <source>
        <dbReference type="Proteomes" id="UP000632195"/>
    </source>
</evidence>
<evidence type="ECO:0008006" key="3">
    <source>
        <dbReference type="Google" id="ProtNLM"/>
    </source>
</evidence>
<dbReference type="Gene3D" id="3.90.550.10">
    <property type="entry name" value="Spore Coat Polysaccharide Biosynthesis Protein SpsA, Chain A"/>
    <property type="match status" value="1"/>
</dbReference>
<dbReference type="EMBL" id="BMNY01000001">
    <property type="protein sequence ID" value="GGM70941.1"/>
    <property type="molecule type" value="Genomic_DNA"/>
</dbReference>
<proteinExistence type="predicted"/>
<dbReference type="InterPro" id="IPR029044">
    <property type="entry name" value="Nucleotide-diphossugar_trans"/>
</dbReference>
<name>A0AA37BQM8_9ARCH</name>
<dbReference type="RefSeq" id="WP_188680224.1">
    <property type="nucleotide sequence ID" value="NZ_BMNY01000001.1"/>
</dbReference>
<protein>
    <recommendedName>
        <fullName evidence="3">MobA-like NTP transferase domain-containing protein</fullName>
    </recommendedName>
</protein>
<dbReference type="SUPFAM" id="SSF53448">
    <property type="entry name" value="Nucleotide-diphospho-sugar transferases"/>
    <property type="match status" value="1"/>
</dbReference>
<accession>A0AA37BQM8</accession>